<protein>
    <submittedName>
        <fullName evidence="3">Uncharacterized protein LOC107271252</fullName>
    </submittedName>
</protein>
<feature type="signal peptide" evidence="1">
    <location>
        <begin position="1"/>
        <end position="17"/>
    </location>
</feature>
<dbReference type="KEGG" id="ccin:107271252"/>
<organism evidence="2 3">
    <name type="scientific">Cephus cinctus</name>
    <name type="common">Wheat stem sawfly</name>
    <dbReference type="NCBI Taxonomy" id="211228"/>
    <lineage>
        <taxon>Eukaryota</taxon>
        <taxon>Metazoa</taxon>
        <taxon>Ecdysozoa</taxon>
        <taxon>Arthropoda</taxon>
        <taxon>Hexapoda</taxon>
        <taxon>Insecta</taxon>
        <taxon>Pterygota</taxon>
        <taxon>Neoptera</taxon>
        <taxon>Endopterygota</taxon>
        <taxon>Hymenoptera</taxon>
        <taxon>Cephoidea</taxon>
        <taxon>Cephidae</taxon>
        <taxon>Cephus</taxon>
    </lineage>
</organism>
<gene>
    <name evidence="3" type="primary">LOC107271252</name>
</gene>
<reference evidence="3" key="1">
    <citation type="submission" date="2025-08" db="UniProtKB">
        <authorList>
            <consortium name="RefSeq"/>
        </authorList>
    </citation>
    <scope>IDENTIFICATION</scope>
</reference>
<evidence type="ECO:0000313" key="3">
    <source>
        <dbReference type="RefSeq" id="XP_015602497.1"/>
    </source>
</evidence>
<dbReference type="RefSeq" id="XP_015602497.1">
    <property type="nucleotide sequence ID" value="XM_015747011.2"/>
</dbReference>
<sequence length="134" mass="15042">MMRYLFVLAMIVFLGEAQRSPYAGTPDRYPVVLPQYIKERQDAAVASGISLGSRLGNNASTSTTSTTTTVPPNLPVDARGDVDLVNRIKTWPREKQPFWYLNWQQIQEHRGGNPADKVQTQVNSRSFFAANRSL</sequence>
<proteinExistence type="predicted"/>
<accession>A0AAJ7FPX2</accession>
<name>A0AAJ7FPX2_CEPCN</name>
<dbReference type="Proteomes" id="UP000694920">
    <property type="component" value="Unplaced"/>
</dbReference>
<evidence type="ECO:0000256" key="1">
    <source>
        <dbReference type="SAM" id="SignalP"/>
    </source>
</evidence>
<feature type="chain" id="PRO_5042608197" evidence="1">
    <location>
        <begin position="18"/>
        <end position="134"/>
    </location>
</feature>
<dbReference type="AlphaFoldDB" id="A0AAJ7FPX2"/>
<evidence type="ECO:0000313" key="2">
    <source>
        <dbReference type="Proteomes" id="UP000694920"/>
    </source>
</evidence>
<keyword evidence="2" id="KW-1185">Reference proteome</keyword>
<dbReference type="GeneID" id="107271252"/>
<keyword evidence="1" id="KW-0732">Signal</keyword>